<dbReference type="PANTHER" id="PTHR36740">
    <property type="entry name" value="PRC DOMAIN-CONTAINING PROTEIN"/>
    <property type="match status" value="1"/>
</dbReference>
<reference evidence="2" key="1">
    <citation type="submission" date="2023-05" db="EMBL/GenBank/DDBJ databases">
        <title>Nepenthes gracilis genome sequencing.</title>
        <authorList>
            <person name="Fukushima K."/>
        </authorList>
    </citation>
    <scope>NUCLEOTIDE SEQUENCE</scope>
    <source>
        <strain evidence="2">SING2019-196</strain>
    </source>
</reference>
<dbReference type="SUPFAM" id="SSF50346">
    <property type="entry name" value="PRC-barrel domain"/>
    <property type="match status" value="1"/>
</dbReference>
<name>A0AAD3XZ43_NEPGR</name>
<accession>A0AAD3XZ43</accession>
<evidence type="ECO:0000256" key="1">
    <source>
        <dbReference type="SAM" id="MobiDB-lite"/>
    </source>
</evidence>
<proteinExistence type="predicted"/>
<evidence type="ECO:0000313" key="2">
    <source>
        <dbReference type="EMBL" id="GMH23127.1"/>
    </source>
</evidence>
<protein>
    <recommendedName>
        <fullName evidence="4">PRC-barrel domain-containing protein</fullName>
    </recommendedName>
</protein>
<organism evidence="2 3">
    <name type="scientific">Nepenthes gracilis</name>
    <name type="common">Slender pitcher plant</name>
    <dbReference type="NCBI Taxonomy" id="150966"/>
    <lineage>
        <taxon>Eukaryota</taxon>
        <taxon>Viridiplantae</taxon>
        <taxon>Streptophyta</taxon>
        <taxon>Embryophyta</taxon>
        <taxon>Tracheophyta</taxon>
        <taxon>Spermatophyta</taxon>
        <taxon>Magnoliopsida</taxon>
        <taxon>eudicotyledons</taxon>
        <taxon>Gunneridae</taxon>
        <taxon>Pentapetalae</taxon>
        <taxon>Caryophyllales</taxon>
        <taxon>Nepenthaceae</taxon>
        <taxon>Nepenthes</taxon>
    </lineage>
</organism>
<dbReference type="AlphaFoldDB" id="A0AAD3XZ43"/>
<evidence type="ECO:0000313" key="3">
    <source>
        <dbReference type="Proteomes" id="UP001279734"/>
    </source>
</evidence>
<comment type="caution">
    <text evidence="2">The sequence shown here is derived from an EMBL/GenBank/DDBJ whole genome shotgun (WGS) entry which is preliminary data.</text>
</comment>
<dbReference type="EMBL" id="BSYO01000025">
    <property type="protein sequence ID" value="GMH23127.1"/>
    <property type="molecule type" value="Genomic_DNA"/>
</dbReference>
<dbReference type="InterPro" id="IPR011033">
    <property type="entry name" value="PRC_barrel-like_sf"/>
</dbReference>
<feature type="region of interest" description="Disordered" evidence="1">
    <location>
        <begin position="368"/>
        <end position="400"/>
    </location>
</feature>
<dbReference type="Proteomes" id="UP001279734">
    <property type="component" value="Unassembled WGS sequence"/>
</dbReference>
<dbReference type="PANTHER" id="PTHR36740:SF1">
    <property type="entry name" value="PRC-BARREL DOMAIN-CONTAINING PROTEIN"/>
    <property type="match status" value="1"/>
</dbReference>
<sequence length="415" mass="46375">MCDRIPKTLISNAGFGTPKLGFAKFDSNSAISPFLMVKIRFFRDGTWQFSKSCSERIGNKLNPLLHMNHMFPGRLRAFGSSGFGFSTELGFKGRKDEHFEFDGCESDQKFGECTSGNGRDMSNGAEEERGRCDYDIIDMNGRMQDEKMGVQGKGSFKGKDLIGIENGDSGILNDEEPMHLKGRLDLRSGRQLIKRSNMLAKQVISIHSALNLGFISQLWVDTGTWVVLMVELRPDLLSTESEKVLLEDIKQVGDVVLIQDESVLVDELRLVGLETLVGYEVVTPGRRSMGKVRGYTFDINSGAVESLELDSFGISIIPSSLVSTYALFIEDVIEVVSDTVIVQEAAATRIQRLTKGFWGHRNMGRPSAGLRYSDGKQEPLKPVRGQKARGNSWSRKFGPETRQMQEDWELPMDYL</sequence>
<evidence type="ECO:0008006" key="4">
    <source>
        <dbReference type="Google" id="ProtNLM"/>
    </source>
</evidence>
<gene>
    <name evidence="2" type="ORF">Nepgr_024970</name>
</gene>
<keyword evidence="3" id="KW-1185">Reference proteome</keyword>